<evidence type="ECO:0000256" key="5">
    <source>
        <dbReference type="ARBA" id="ARBA00023002"/>
    </source>
</evidence>
<accession>A0A090ZJ82</accession>
<dbReference type="Gene3D" id="3.90.180.10">
    <property type="entry name" value="Medium-chain alcohol dehydrogenases, catalytic domain"/>
    <property type="match status" value="1"/>
</dbReference>
<keyword evidence="4" id="KW-0862">Zinc</keyword>
<dbReference type="GO" id="GO:0046872">
    <property type="term" value="F:metal ion binding"/>
    <property type="evidence" value="ECO:0007669"/>
    <property type="project" value="UniProtKB-KW"/>
</dbReference>
<comment type="cofactor">
    <cofactor evidence="1">
        <name>Zn(2+)</name>
        <dbReference type="ChEBI" id="CHEBI:29105"/>
    </cofactor>
</comment>
<evidence type="ECO:0000313" key="6">
    <source>
        <dbReference type="EMBL" id="KFN04276.1"/>
    </source>
</evidence>
<dbReference type="GO" id="GO:0004022">
    <property type="term" value="F:alcohol dehydrogenase (NAD+) activity"/>
    <property type="evidence" value="ECO:0007669"/>
    <property type="project" value="UniProtKB-EC"/>
</dbReference>
<sequence>MMEVPIFDTVLNGVKIIGSIVGARKDLQETLQFAAEGKVKAIIETRHLHEINDIFTEMEEGKSNGRVVIDMTKSV</sequence>
<gene>
    <name evidence="6" type="primary">adhT</name>
    <name evidence="6" type="ORF">DJ93_1591</name>
</gene>
<dbReference type="PATRIC" id="fig|1405.8.peg.1779"/>
<dbReference type="Proteomes" id="UP000029389">
    <property type="component" value="Unassembled WGS sequence"/>
</dbReference>
<reference evidence="6 7" key="1">
    <citation type="submission" date="2014-04" db="EMBL/GenBank/DDBJ databases">
        <authorList>
            <person name="Bishop-Lilly K.A."/>
            <person name="Broomall S.M."/>
            <person name="Chain P.S."/>
            <person name="Chertkov O."/>
            <person name="Coyne S.R."/>
            <person name="Daligault H.E."/>
            <person name="Davenport K.W."/>
            <person name="Erkkila T."/>
            <person name="Frey K.G."/>
            <person name="Gibbons H.S."/>
            <person name="Gu W."/>
            <person name="Jaissle J."/>
            <person name="Johnson S.L."/>
            <person name="Koroleva G.I."/>
            <person name="Ladner J.T."/>
            <person name="Lo C.-C."/>
            <person name="Minogue T.D."/>
            <person name="Munk C."/>
            <person name="Palacios G.F."/>
            <person name="Redden C.L."/>
            <person name="Rosenzweig C.N."/>
            <person name="Scholz M.B."/>
            <person name="Teshima H."/>
            <person name="Xu Y."/>
        </authorList>
    </citation>
    <scope>NUCLEOTIDE SEQUENCE [LARGE SCALE GENOMIC DNA]</scope>
    <source>
        <strain evidence="6 7">BHP</strain>
    </source>
</reference>
<evidence type="ECO:0000256" key="3">
    <source>
        <dbReference type="ARBA" id="ARBA00022723"/>
    </source>
</evidence>
<proteinExistence type="predicted"/>
<dbReference type="PANTHER" id="PTHR42940">
    <property type="entry name" value="ALCOHOL DEHYDROGENASE 1-RELATED"/>
    <property type="match status" value="1"/>
</dbReference>
<comment type="caution">
    <text evidence="6">The sequence shown here is derived from an EMBL/GenBank/DDBJ whole genome shotgun (WGS) entry which is preliminary data.</text>
</comment>
<keyword evidence="3" id="KW-0479">Metal-binding</keyword>
<protein>
    <recommendedName>
        <fullName evidence="2">alcohol dehydrogenase</fullName>
        <ecNumber evidence="2">1.1.1.1</ecNumber>
    </recommendedName>
</protein>
<evidence type="ECO:0000256" key="4">
    <source>
        <dbReference type="ARBA" id="ARBA00022833"/>
    </source>
</evidence>
<evidence type="ECO:0000256" key="2">
    <source>
        <dbReference type="ARBA" id="ARBA00013190"/>
    </source>
</evidence>
<keyword evidence="5 6" id="KW-0560">Oxidoreductase</keyword>
<name>A0A090ZJ82_9BACI</name>
<dbReference type="EMBL" id="JMQC01000008">
    <property type="protein sequence ID" value="KFN04276.1"/>
    <property type="molecule type" value="Genomic_DNA"/>
</dbReference>
<dbReference type="PANTHER" id="PTHR42940:SF8">
    <property type="entry name" value="VACUOLAR PROTEIN SORTING-ASSOCIATED PROTEIN 11"/>
    <property type="match status" value="1"/>
</dbReference>
<dbReference type="eggNOG" id="COG1064">
    <property type="taxonomic scope" value="Bacteria"/>
</dbReference>
<dbReference type="Gene3D" id="3.40.50.720">
    <property type="entry name" value="NAD(P)-binding Rossmann-like Domain"/>
    <property type="match status" value="1"/>
</dbReference>
<evidence type="ECO:0000313" key="7">
    <source>
        <dbReference type="Proteomes" id="UP000029389"/>
    </source>
</evidence>
<evidence type="ECO:0000256" key="1">
    <source>
        <dbReference type="ARBA" id="ARBA00001947"/>
    </source>
</evidence>
<dbReference type="AlphaFoldDB" id="A0A090ZJ82"/>
<organism evidence="6 7">
    <name type="scientific">Bacillus clarus</name>
    <dbReference type="NCBI Taxonomy" id="2338372"/>
    <lineage>
        <taxon>Bacteria</taxon>
        <taxon>Bacillati</taxon>
        <taxon>Bacillota</taxon>
        <taxon>Bacilli</taxon>
        <taxon>Bacillales</taxon>
        <taxon>Bacillaceae</taxon>
        <taxon>Bacillus</taxon>
        <taxon>Bacillus cereus group</taxon>
    </lineage>
</organism>
<dbReference type="EC" id="1.1.1.1" evidence="2"/>